<name>A0ABS8WJ26_DATST</name>
<reference evidence="1 2" key="1">
    <citation type="journal article" date="2021" name="BMC Genomics">
        <title>Datura genome reveals duplications of psychoactive alkaloid biosynthetic genes and high mutation rate following tissue culture.</title>
        <authorList>
            <person name="Rajewski A."/>
            <person name="Carter-House D."/>
            <person name="Stajich J."/>
            <person name="Litt A."/>
        </authorList>
    </citation>
    <scope>NUCLEOTIDE SEQUENCE [LARGE SCALE GENOMIC DNA]</scope>
    <source>
        <strain evidence="1">AR-01</strain>
    </source>
</reference>
<gene>
    <name evidence="1" type="ORF">HAX54_045090</name>
</gene>
<sequence>MVQGECCCECLIMPDQVPRRTLHRTRRAARRALHHARRVACRACDRAFSMPLRAPGRATHTPSRRKSAAEHASSRQIKCRVAYCIVQEGLHVDTISRKKGCAKRMPSRVSVLLRAPGRTTVLRSAICLDL</sequence>
<protein>
    <submittedName>
        <fullName evidence="1">Uncharacterized protein</fullName>
    </submittedName>
</protein>
<comment type="caution">
    <text evidence="1">The sequence shown here is derived from an EMBL/GenBank/DDBJ whole genome shotgun (WGS) entry which is preliminary data.</text>
</comment>
<organism evidence="1 2">
    <name type="scientific">Datura stramonium</name>
    <name type="common">Jimsonweed</name>
    <name type="synonym">Common thornapple</name>
    <dbReference type="NCBI Taxonomy" id="4076"/>
    <lineage>
        <taxon>Eukaryota</taxon>
        <taxon>Viridiplantae</taxon>
        <taxon>Streptophyta</taxon>
        <taxon>Embryophyta</taxon>
        <taxon>Tracheophyta</taxon>
        <taxon>Spermatophyta</taxon>
        <taxon>Magnoliopsida</taxon>
        <taxon>eudicotyledons</taxon>
        <taxon>Gunneridae</taxon>
        <taxon>Pentapetalae</taxon>
        <taxon>asterids</taxon>
        <taxon>lamiids</taxon>
        <taxon>Solanales</taxon>
        <taxon>Solanaceae</taxon>
        <taxon>Solanoideae</taxon>
        <taxon>Datureae</taxon>
        <taxon>Datura</taxon>
    </lineage>
</organism>
<keyword evidence="2" id="KW-1185">Reference proteome</keyword>
<dbReference type="Proteomes" id="UP000823775">
    <property type="component" value="Unassembled WGS sequence"/>
</dbReference>
<accession>A0ABS8WJ26</accession>
<proteinExistence type="predicted"/>
<dbReference type="EMBL" id="JACEIK010006956">
    <property type="protein sequence ID" value="MCE3049520.1"/>
    <property type="molecule type" value="Genomic_DNA"/>
</dbReference>
<evidence type="ECO:0000313" key="2">
    <source>
        <dbReference type="Proteomes" id="UP000823775"/>
    </source>
</evidence>
<evidence type="ECO:0000313" key="1">
    <source>
        <dbReference type="EMBL" id="MCE3049520.1"/>
    </source>
</evidence>